<feature type="non-terminal residue" evidence="2">
    <location>
        <position position="1"/>
    </location>
</feature>
<comment type="caution">
    <text evidence="2">The sequence shown here is derived from an EMBL/GenBank/DDBJ whole genome shotgun (WGS) entry which is preliminary data.</text>
</comment>
<reference evidence="2" key="1">
    <citation type="journal article" date="2019" name="Sci. Rep.">
        <title>Draft genome of Tanacetum cinerariifolium, the natural source of mosquito coil.</title>
        <authorList>
            <person name="Yamashiro T."/>
            <person name="Shiraishi A."/>
            <person name="Satake H."/>
            <person name="Nakayama K."/>
        </authorList>
    </citation>
    <scope>NUCLEOTIDE SEQUENCE</scope>
</reference>
<protein>
    <submittedName>
        <fullName evidence="2">Uncharacterized protein</fullName>
    </submittedName>
</protein>
<dbReference type="AlphaFoldDB" id="A0A699QYF4"/>
<feature type="non-terminal residue" evidence="2">
    <location>
        <position position="105"/>
    </location>
</feature>
<feature type="compositionally biased region" description="Basic and acidic residues" evidence="1">
    <location>
        <begin position="39"/>
        <end position="50"/>
    </location>
</feature>
<dbReference type="EMBL" id="BKCJ011065877">
    <property type="protein sequence ID" value="GFC78485.1"/>
    <property type="molecule type" value="Genomic_DNA"/>
</dbReference>
<organism evidence="2">
    <name type="scientific">Tanacetum cinerariifolium</name>
    <name type="common">Dalmatian daisy</name>
    <name type="synonym">Chrysanthemum cinerariifolium</name>
    <dbReference type="NCBI Taxonomy" id="118510"/>
    <lineage>
        <taxon>Eukaryota</taxon>
        <taxon>Viridiplantae</taxon>
        <taxon>Streptophyta</taxon>
        <taxon>Embryophyta</taxon>
        <taxon>Tracheophyta</taxon>
        <taxon>Spermatophyta</taxon>
        <taxon>Magnoliopsida</taxon>
        <taxon>eudicotyledons</taxon>
        <taxon>Gunneridae</taxon>
        <taxon>Pentapetalae</taxon>
        <taxon>asterids</taxon>
        <taxon>campanulids</taxon>
        <taxon>Asterales</taxon>
        <taxon>Asteraceae</taxon>
        <taxon>Asteroideae</taxon>
        <taxon>Anthemideae</taxon>
        <taxon>Anthemidinae</taxon>
        <taxon>Tanacetum</taxon>
    </lineage>
</organism>
<name>A0A699QYF4_TANCI</name>
<feature type="region of interest" description="Disordered" evidence="1">
    <location>
        <begin position="36"/>
        <end position="55"/>
    </location>
</feature>
<accession>A0A699QYF4</accession>
<evidence type="ECO:0000256" key="1">
    <source>
        <dbReference type="SAM" id="MobiDB-lite"/>
    </source>
</evidence>
<gene>
    <name evidence="2" type="ORF">Tci_850455</name>
</gene>
<proteinExistence type="predicted"/>
<evidence type="ECO:0000313" key="2">
    <source>
        <dbReference type="EMBL" id="GFC78485.1"/>
    </source>
</evidence>
<sequence>QSNSSQLDNEDLKQIDPDDLEEIDLKWQMVMLTMRARRSPRDNRNKDTPRRTVPVEVSTSNALVYKCDAVGGYDWSFQAEEEPANYALMAYASSGLSSFSGSDNE</sequence>